<keyword evidence="2 4" id="KW-0143">Chaperone</keyword>
<dbReference type="PANTHER" id="PTHR14021">
    <property type="entry name" value="IRON-SULFUR CLUSTER CO-CHAPERONE PROTEIN HSCB"/>
    <property type="match status" value="1"/>
</dbReference>
<evidence type="ECO:0000313" key="6">
    <source>
        <dbReference type="EMBL" id="KMT65522.1"/>
    </source>
</evidence>
<sequence length="172" mass="19804">MNYFDLFKLPVSFELDSKKLAADYRLLQRHFHPDQYANASDGEKLLAVKKAAEINDAFTTLKSPIARAEYILSLNGLDIAHETQTIQDTAFLMQQMEYREHLEDIENNPDPFDAIVEFEAELAQHVKLFQNQLATQLAESLYNEAADSVRKLKFIVKLQTELERLEDQVAQV</sequence>
<evidence type="ECO:0000256" key="4">
    <source>
        <dbReference type="HAMAP-Rule" id="MF_00682"/>
    </source>
</evidence>
<dbReference type="GO" id="GO:0051087">
    <property type="term" value="F:protein-folding chaperone binding"/>
    <property type="evidence" value="ECO:0007669"/>
    <property type="project" value="InterPro"/>
</dbReference>
<dbReference type="GO" id="GO:0001671">
    <property type="term" value="F:ATPase activator activity"/>
    <property type="evidence" value="ECO:0007669"/>
    <property type="project" value="InterPro"/>
</dbReference>
<dbReference type="STRING" id="1513271.XM47_09240"/>
<dbReference type="NCBIfam" id="TIGR00714">
    <property type="entry name" value="hscB"/>
    <property type="match status" value="1"/>
</dbReference>
<dbReference type="Gene3D" id="1.10.287.110">
    <property type="entry name" value="DnaJ domain"/>
    <property type="match status" value="1"/>
</dbReference>
<dbReference type="InterPro" id="IPR036869">
    <property type="entry name" value="J_dom_sf"/>
</dbReference>
<dbReference type="InterPro" id="IPR001623">
    <property type="entry name" value="DnaJ_domain"/>
</dbReference>
<name>A0A0J8GS31_9ALTE</name>
<dbReference type="SMART" id="SM00271">
    <property type="entry name" value="DnaJ"/>
    <property type="match status" value="1"/>
</dbReference>
<feature type="domain" description="J" evidence="5">
    <location>
        <begin position="2"/>
        <end position="74"/>
    </location>
</feature>
<protein>
    <recommendedName>
        <fullName evidence="4">Co-chaperone protein HscB homolog</fullName>
    </recommendedName>
</protein>
<comment type="function">
    <text evidence="3 4">Co-chaperone involved in the maturation of iron-sulfur cluster-containing proteins. Seems to help targeting proteins to be folded toward HscA.</text>
</comment>
<dbReference type="EMBL" id="LAZL01000011">
    <property type="protein sequence ID" value="KMT65522.1"/>
    <property type="molecule type" value="Genomic_DNA"/>
</dbReference>
<dbReference type="Gene3D" id="1.20.1280.20">
    <property type="entry name" value="HscB, C-terminal domain"/>
    <property type="match status" value="1"/>
</dbReference>
<comment type="subunit">
    <text evidence="4">Interacts with HscA and stimulates its ATPase activity.</text>
</comment>
<dbReference type="OrthoDB" id="287587at2"/>
<accession>A0A0J8GS31</accession>
<evidence type="ECO:0000256" key="3">
    <source>
        <dbReference type="ARBA" id="ARBA00025596"/>
    </source>
</evidence>
<dbReference type="GO" id="GO:1990230">
    <property type="term" value="C:iron-sulfur cluster transfer complex"/>
    <property type="evidence" value="ECO:0007669"/>
    <property type="project" value="TreeGrafter"/>
</dbReference>
<dbReference type="InterPro" id="IPR009073">
    <property type="entry name" value="HscB_oligo_C"/>
</dbReference>
<evidence type="ECO:0000256" key="1">
    <source>
        <dbReference type="ARBA" id="ARBA00010476"/>
    </source>
</evidence>
<proteinExistence type="inferred from homology"/>
<dbReference type="PROSITE" id="PS50076">
    <property type="entry name" value="DNAJ_2"/>
    <property type="match status" value="1"/>
</dbReference>
<organism evidence="6 7">
    <name type="scientific">Catenovulum maritimum</name>
    <dbReference type="NCBI Taxonomy" id="1513271"/>
    <lineage>
        <taxon>Bacteria</taxon>
        <taxon>Pseudomonadati</taxon>
        <taxon>Pseudomonadota</taxon>
        <taxon>Gammaproteobacteria</taxon>
        <taxon>Alteromonadales</taxon>
        <taxon>Alteromonadaceae</taxon>
        <taxon>Catenovulum</taxon>
    </lineage>
</organism>
<dbReference type="NCBIfam" id="NF003449">
    <property type="entry name" value="PRK05014.1"/>
    <property type="match status" value="1"/>
</dbReference>
<dbReference type="GO" id="GO:0044571">
    <property type="term" value="P:[2Fe-2S] cluster assembly"/>
    <property type="evidence" value="ECO:0007669"/>
    <property type="project" value="InterPro"/>
</dbReference>
<keyword evidence="7" id="KW-1185">Reference proteome</keyword>
<dbReference type="SUPFAM" id="SSF46565">
    <property type="entry name" value="Chaperone J-domain"/>
    <property type="match status" value="1"/>
</dbReference>
<dbReference type="AlphaFoldDB" id="A0A0J8GS31"/>
<dbReference type="GO" id="GO:0051259">
    <property type="term" value="P:protein complex oligomerization"/>
    <property type="evidence" value="ECO:0007669"/>
    <property type="project" value="InterPro"/>
</dbReference>
<evidence type="ECO:0000256" key="2">
    <source>
        <dbReference type="ARBA" id="ARBA00023186"/>
    </source>
</evidence>
<evidence type="ECO:0000313" key="7">
    <source>
        <dbReference type="Proteomes" id="UP000037600"/>
    </source>
</evidence>
<evidence type="ECO:0000259" key="5">
    <source>
        <dbReference type="PROSITE" id="PS50076"/>
    </source>
</evidence>
<dbReference type="GO" id="GO:0006457">
    <property type="term" value="P:protein folding"/>
    <property type="evidence" value="ECO:0007669"/>
    <property type="project" value="UniProtKB-UniRule"/>
</dbReference>
<comment type="caution">
    <text evidence="6">The sequence shown here is derived from an EMBL/GenBank/DDBJ whole genome shotgun (WGS) entry which is preliminary data.</text>
</comment>
<dbReference type="InterPro" id="IPR036386">
    <property type="entry name" value="HscB_C_sf"/>
</dbReference>
<dbReference type="PANTHER" id="PTHR14021:SF15">
    <property type="entry name" value="IRON-SULFUR CLUSTER CO-CHAPERONE PROTEIN HSCB"/>
    <property type="match status" value="1"/>
</dbReference>
<gene>
    <name evidence="4" type="primary">hscB</name>
    <name evidence="6" type="ORF">XM47_09240</name>
</gene>
<dbReference type="HAMAP" id="MF_00682">
    <property type="entry name" value="HscB"/>
    <property type="match status" value="1"/>
</dbReference>
<dbReference type="Proteomes" id="UP000037600">
    <property type="component" value="Unassembled WGS sequence"/>
</dbReference>
<dbReference type="Pfam" id="PF07743">
    <property type="entry name" value="HSCB_C"/>
    <property type="match status" value="1"/>
</dbReference>
<comment type="similarity">
    <text evidence="1 4">Belongs to the HscB family.</text>
</comment>
<dbReference type="RefSeq" id="WP_048691854.1">
    <property type="nucleotide sequence ID" value="NZ_KQ130488.1"/>
</dbReference>
<dbReference type="PATRIC" id="fig|1513271.3.peg.1880"/>
<dbReference type="InterPro" id="IPR004640">
    <property type="entry name" value="HscB"/>
</dbReference>
<reference evidence="6 7" key="1">
    <citation type="submission" date="2015-04" db="EMBL/GenBank/DDBJ databases">
        <title>Draft Genome Sequence of the Novel Agar-Digesting Marine Bacterium Q1.</title>
        <authorList>
            <person name="Li Y."/>
            <person name="Li D."/>
            <person name="Chen G."/>
            <person name="Du Z."/>
        </authorList>
    </citation>
    <scope>NUCLEOTIDE SEQUENCE [LARGE SCALE GENOMIC DNA]</scope>
    <source>
        <strain evidence="6 7">Q1</strain>
    </source>
</reference>
<dbReference type="SUPFAM" id="SSF47144">
    <property type="entry name" value="HSC20 (HSCB), C-terminal oligomerisation domain"/>
    <property type="match status" value="1"/>
</dbReference>